<proteinExistence type="predicted"/>
<feature type="chain" id="PRO_5034635888" evidence="2">
    <location>
        <begin position="20"/>
        <end position="495"/>
    </location>
</feature>
<accession>A0A8H6VU30</accession>
<organism evidence="3 4">
    <name type="scientific">Mycena chlorophos</name>
    <name type="common">Agaric fungus</name>
    <name type="synonym">Agaricus chlorophos</name>
    <dbReference type="NCBI Taxonomy" id="658473"/>
    <lineage>
        <taxon>Eukaryota</taxon>
        <taxon>Fungi</taxon>
        <taxon>Dikarya</taxon>
        <taxon>Basidiomycota</taxon>
        <taxon>Agaricomycotina</taxon>
        <taxon>Agaricomycetes</taxon>
        <taxon>Agaricomycetidae</taxon>
        <taxon>Agaricales</taxon>
        <taxon>Marasmiineae</taxon>
        <taxon>Mycenaceae</taxon>
        <taxon>Mycena</taxon>
    </lineage>
</organism>
<evidence type="ECO:0000256" key="2">
    <source>
        <dbReference type="SAM" id="SignalP"/>
    </source>
</evidence>
<keyword evidence="2" id="KW-0732">Signal</keyword>
<sequence>MRRILRHILQLVTIIQTAALREITEEVVQRYRTLYEEWLADLMDLFPEQSLTPVFHQGGHIARNLQNLGPAHSRGAQFYEKFIYLIHQVNHNNHSGRRGRFARSLARQANLLALLEHDSTVRSAASNAVEAFIKASQHEQPNVGQAFASVYDLGEPLLTVGSNPKLEVLEASDNILVHNYRAKMLNTMEVDSSLWEARIVQKICVNYTTYSQRDGDSNIVFSNDATGLKVGVIQSIIQLPDDATEGAWVTYLAVRTFSKVDAAADLFQTCAAANNISEDVAGWLCKKEPDRIKVVIEPSDLLGHFASMPHEQHVPGTAAKTKIHSRSPFGSEWLPSTMSDDKFTEPVNLYVFSTTMSLDHDPDPSGDDARLSRGGDFEEATPAKAKREHELQVLRGHKATPSRRSHLEDGLSASRGSINSTPVAALQAPASNNPRRGFPPRVREPPIRPSRREKFTAGLPVNAYNQEWLGQNGVRRGLRPAERYDFTFPSGAFGL</sequence>
<feature type="signal peptide" evidence="2">
    <location>
        <begin position="1"/>
        <end position="19"/>
    </location>
</feature>
<feature type="region of interest" description="Disordered" evidence="1">
    <location>
        <begin position="356"/>
        <end position="448"/>
    </location>
</feature>
<keyword evidence="4" id="KW-1185">Reference proteome</keyword>
<name>A0A8H6VU30_MYCCL</name>
<comment type="caution">
    <text evidence="3">The sequence shown here is derived from an EMBL/GenBank/DDBJ whole genome shotgun (WGS) entry which is preliminary data.</text>
</comment>
<dbReference type="EMBL" id="JACAZE010000042">
    <property type="protein sequence ID" value="KAF7288264.1"/>
    <property type="molecule type" value="Genomic_DNA"/>
</dbReference>
<feature type="compositionally biased region" description="Basic and acidic residues" evidence="1">
    <location>
        <begin position="358"/>
        <end position="376"/>
    </location>
</feature>
<evidence type="ECO:0000313" key="4">
    <source>
        <dbReference type="Proteomes" id="UP000613580"/>
    </source>
</evidence>
<evidence type="ECO:0000256" key="1">
    <source>
        <dbReference type="SAM" id="MobiDB-lite"/>
    </source>
</evidence>
<dbReference type="Proteomes" id="UP000613580">
    <property type="component" value="Unassembled WGS sequence"/>
</dbReference>
<protein>
    <submittedName>
        <fullName evidence="3">Uncharacterized protein</fullName>
    </submittedName>
</protein>
<evidence type="ECO:0000313" key="3">
    <source>
        <dbReference type="EMBL" id="KAF7288264.1"/>
    </source>
</evidence>
<dbReference type="AlphaFoldDB" id="A0A8H6VU30"/>
<reference evidence="3" key="1">
    <citation type="submission" date="2020-05" db="EMBL/GenBank/DDBJ databases">
        <title>Mycena genomes resolve the evolution of fungal bioluminescence.</title>
        <authorList>
            <person name="Tsai I.J."/>
        </authorList>
    </citation>
    <scope>NUCLEOTIDE SEQUENCE</scope>
    <source>
        <strain evidence="3">110903Hualien_Pintung</strain>
    </source>
</reference>
<gene>
    <name evidence="3" type="ORF">HMN09_01411100</name>
</gene>
<feature type="compositionally biased region" description="Basic residues" evidence="1">
    <location>
        <begin position="395"/>
        <end position="404"/>
    </location>
</feature>
<dbReference type="OrthoDB" id="3039677at2759"/>